<dbReference type="Pfam" id="PF03972">
    <property type="entry name" value="MmgE_PrpD_N"/>
    <property type="match status" value="1"/>
</dbReference>
<comment type="similarity">
    <text evidence="1">Belongs to the PrpD family.</text>
</comment>
<evidence type="ECO:0000313" key="4">
    <source>
        <dbReference type="EMBL" id="KAF7550959.1"/>
    </source>
</evidence>
<evidence type="ECO:0000313" key="5">
    <source>
        <dbReference type="Proteomes" id="UP000722485"/>
    </source>
</evidence>
<gene>
    <name evidence="4" type="ORF">G7Z17_g5356</name>
</gene>
<dbReference type="Proteomes" id="UP000722485">
    <property type="component" value="Unassembled WGS sequence"/>
</dbReference>
<protein>
    <submittedName>
        <fullName evidence="4">Uncharacterized protein</fullName>
    </submittedName>
</protein>
<name>A0A9P5H778_9HYPO</name>
<dbReference type="GO" id="GO:0016829">
    <property type="term" value="F:lyase activity"/>
    <property type="evidence" value="ECO:0007669"/>
    <property type="project" value="InterPro"/>
</dbReference>
<dbReference type="InterPro" id="IPR042183">
    <property type="entry name" value="MmgE/PrpD_sf_1"/>
</dbReference>
<organism evidence="4 5">
    <name type="scientific">Cylindrodendrum hubeiense</name>
    <dbReference type="NCBI Taxonomy" id="595255"/>
    <lineage>
        <taxon>Eukaryota</taxon>
        <taxon>Fungi</taxon>
        <taxon>Dikarya</taxon>
        <taxon>Ascomycota</taxon>
        <taxon>Pezizomycotina</taxon>
        <taxon>Sordariomycetes</taxon>
        <taxon>Hypocreomycetidae</taxon>
        <taxon>Hypocreales</taxon>
        <taxon>Nectriaceae</taxon>
        <taxon>Cylindrodendrum</taxon>
    </lineage>
</organism>
<proteinExistence type="inferred from homology"/>
<dbReference type="PANTHER" id="PTHR16943">
    <property type="entry name" value="2-METHYLCITRATE DEHYDRATASE-RELATED"/>
    <property type="match status" value="1"/>
</dbReference>
<feature type="domain" description="MmgE/PrpD C-terminal" evidence="3">
    <location>
        <begin position="289"/>
        <end position="459"/>
    </location>
</feature>
<dbReference type="SUPFAM" id="SSF103378">
    <property type="entry name" value="2-methylcitrate dehydratase PrpD"/>
    <property type="match status" value="1"/>
</dbReference>
<dbReference type="InterPro" id="IPR036148">
    <property type="entry name" value="MmgE/PrpD_sf"/>
</dbReference>
<evidence type="ECO:0000259" key="3">
    <source>
        <dbReference type="Pfam" id="PF19305"/>
    </source>
</evidence>
<dbReference type="InterPro" id="IPR045337">
    <property type="entry name" value="MmgE_PrpD_C"/>
</dbReference>
<dbReference type="AlphaFoldDB" id="A0A9P5H778"/>
<dbReference type="InterPro" id="IPR005656">
    <property type="entry name" value="MmgE_PrpD"/>
</dbReference>
<reference evidence="4" key="1">
    <citation type="submission" date="2020-03" db="EMBL/GenBank/DDBJ databases">
        <title>Draft Genome Sequence of Cylindrodendrum hubeiense.</title>
        <authorList>
            <person name="Buettner E."/>
            <person name="Kellner H."/>
        </authorList>
    </citation>
    <scope>NUCLEOTIDE SEQUENCE</scope>
    <source>
        <strain evidence="4">IHI 201604</strain>
    </source>
</reference>
<dbReference type="InterPro" id="IPR045336">
    <property type="entry name" value="MmgE_PrpD_N"/>
</dbReference>
<keyword evidence="5" id="KW-1185">Reference proteome</keyword>
<comment type="caution">
    <text evidence="4">The sequence shown here is derived from an EMBL/GenBank/DDBJ whole genome shotgun (WGS) entry which is preliminary data.</text>
</comment>
<dbReference type="OrthoDB" id="10267976at2759"/>
<dbReference type="EMBL" id="JAANBB010000088">
    <property type="protein sequence ID" value="KAF7550959.1"/>
    <property type="molecule type" value="Genomic_DNA"/>
</dbReference>
<evidence type="ECO:0000259" key="2">
    <source>
        <dbReference type="Pfam" id="PF03972"/>
    </source>
</evidence>
<evidence type="ECO:0000256" key="1">
    <source>
        <dbReference type="ARBA" id="ARBA00006174"/>
    </source>
</evidence>
<accession>A0A9P5H778</accession>
<dbReference type="Gene3D" id="1.10.4100.10">
    <property type="entry name" value="2-methylcitrate dehydratase PrpD"/>
    <property type="match status" value="1"/>
</dbReference>
<sequence>MESTDTPRPVTRELCEWISSLSLSDIPTEKVTRVKYLILDGLACALIAARLPWSEAAVKGVLTMESSGRCGIIGWDKKTGPLAAALLNSTFIQGFELDDYHSGAPIHSSSIVLPTLLAAVEHCDVSTDEQPLVGGAEFLLAAIVGYETGPRVGLGVYGIEVLTHGWHSGAIFGPAASAATAAKLFQLPASTIEDAIGIACTQAGGLMSAQYESTAKRMQHGFATRNGLFAAFMARNGYTGIKQVLERPYGGFLSNFSLGNGRTPAYVPGEVVNGLGERWEIDRIVVKPYASVATTHSTIDALMALQTRYPTQMAAVHQIRRIRVEMSEVSFKKCGWTPRRPLTPTGAQMSATYAAAMQLLEGEVQAAQFAPAQLERDDLWSLMDRIHCEQNMELESFQQRVHVELDGQAAPLTEFVTAPRGNGVPLSNQDILDKWRRLTADVIDSERQAAIERIVLQLETVQDVRQLARLLSGRTGNIFEAGYKTKL</sequence>
<dbReference type="Pfam" id="PF19305">
    <property type="entry name" value="MmgE_PrpD_C"/>
    <property type="match status" value="1"/>
</dbReference>
<feature type="domain" description="MmgE/PrpD N-terminal" evidence="2">
    <location>
        <begin position="12"/>
        <end position="257"/>
    </location>
</feature>
<dbReference type="PANTHER" id="PTHR16943:SF8">
    <property type="entry name" value="2-METHYLCITRATE DEHYDRATASE"/>
    <property type="match status" value="1"/>
</dbReference>